<protein>
    <recommendedName>
        <fullName evidence="2">Inner membrane protein YgaP-like transmembrane domain-containing protein</fullName>
    </recommendedName>
</protein>
<keyword evidence="1" id="KW-0472">Membrane</keyword>
<dbReference type="EMBL" id="CP018145">
    <property type="protein sequence ID" value="ASJ55487.1"/>
    <property type="molecule type" value="Genomic_DNA"/>
</dbReference>
<dbReference type="RefSeq" id="WP_088909153.1">
    <property type="nucleotide sequence ID" value="NZ_CP018145.1"/>
</dbReference>
<feature type="transmembrane region" description="Helical" evidence="1">
    <location>
        <begin position="9"/>
        <end position="26"/>
    </location>
</feature>
<proteinExistence type="predicted"/>
<dbReference type="InterPro" id="IPR021309">
    <property type="entry name" value="YgaP-like_TM"/>
</dbReference>
<keyword evidence="1" id="KW-0812">Transmembrane</keyword>
<organism evidence="3 4">
    <name type="scientific">Brevibacillus formosus</name>
    <dbReference type="NCBI Taxonomy" id="54913"/>
    <lineage>
        <taxon>Bacteria</taxon>
        <taxon>Bacillati</taxon>
        <taxon>Bacillota</taxon>
        <taxon>Bacilli</taxon>
        <taxon>Bacillales</taxon>
        <taxon>Paenibacillaceae</taxon>
        <taxon>Brevibacillus</taxon>
    </lineage>
</organism>
<evidence type="ECO:0000313" key="3">
    <source>
        <dbReference type="EMBL" id="ASJ55487.1"/>
    </source>
</evidence>
<reference evidence="3 4" key="1">
    <citation type="submission" date="2016-11" db="EMBL/GenBank/DDBJ databases">
        <authorList>
            <person name="Jaros S."/>
            <person name="Januszkiewicz K."/>
            <person name="Wedrychowicz H."/>
        </authorList>
    </citation>
    <scope>NUCLEOTIDE SEQUENCE [LARGE SCALE GENOMIC DNA]</scope>
    <source>
        <strain evidence="3 4">NF2</strain>
    </source>
</reference>
<name>A0A220MKB0_9BACL</name>
<feature type="domain" description="Inner membrane protein YgaP-like transmembrane" evidence="2">
    <location>
        <begin position="1"/>
        <end position="61"/>
    </location>
</feature>
<dbReference type="KEGG" id="bfm:BP422_19195"/>
<evidence type="ECO:0000313" key="4">
    <source>
        <dbReference type="Proteomes" id="UP000197781"/>
    </source>
</evidence>
<feature type="transmembrane region" description="Helical" evidence="1">
    <location>
        <begin position="32"/>
        <end position="55"/>
    </location>
</feature>
<evidence type="ECO:0000259" key="2">
    <source>
        <dbReference type="Pfam" id="PF11127"/>
    </source>
</evidence>
<keyword evidence="1" id="KW-1133">Transmembrane helix</keyword>
<dbReference type="Proteomes" id="UP000197781">
    <property type="component" value="Chromosome"/>
</dbReference>
<accession>A0A220MKB0</accession>
<dbReference type="AlphaFoldDB" id="A0A220MKB0"/>
<dbReference type="Pfam" id="PF11127">
    <property type="entry name" value="YgaP-like_TM"/>
    <property type="match status" value="1"/>
</dbReference>
<gene>
    <name evidence="3" type="ORF">BP422_19195</name>
</gene>
<evidence type="ECO:0000256" key="1">
    <source>
        <dbReference type="SAM" id="Phobius"/>
    </source>
</evidence>
<sequence length="67" mass="7669">MKNVGRFDQMFRIVAGLAFLSLFFFLEGGYKYLSLIGIPLLYTALTKQCLFYRIFGINSCQLSSQKS</sequence>